<sequence length="232" mass="24286">MESRVKVPKASALLLAFTASLALWLAGCASAPKESEAPPATDTTTDSPLMADVRQSVDATKALTSAHLSVRTNGQVDSMLGITNADVDVRANPLTAKGSCTYNGQADVPFRIKDDAISVKLFDDWTNLGSVSDLSATRLLDPANGVAKMLSGVTNLQAQGSEVIDGVNTSKISGTLPTETVKIIDPGARQSRPATVWIAQDGSHRLVRASVDLGSGSVQVTLSKWNEPVNVD</sequence>
<evidence type="ECO:0000256" key="3">
    <source>
        <dbReference type="ARBA" id="ARBA00022475"/>
    </source>
</evidence>
<dbReference type="EMBL" id="MAEM01000412">
    <property type="protein sequence ID" value="OBR99814.1"/>
    <property type="molecule type" value="Genomic_DNA"/>
</dbReference>
<dbReference type="SUPFAM" id="SSF89392">
    <property type="entry name" value="Prokaryotic lipoproteins and lipoprotein localization factors"/>
    <property type="match status" value="1"/>
</dbReference>
<accession>A0A1A6BBY0</accession>
<dbReference type="OrthoDB" id="4707201at2"/>
<dbReference type="InterPro" id="IPR009830">
    <property type="entry name" value="LppX/LprAFG"/>
</dbReference>
<feature type="signal peptide" evidence="8">
    <location>
        <begin position="1"/>
        <end position="22"/>
    </location>
</feature>
<feature type="chain" id="PRO_5039243483" description="LppX_LprAFG lipoprotein" evidence="8">
    <location>
        <begin position="23"/>
        <end position="232"/>
    </location>
</feature>
<keyword evidence="3" id="KW-1003">Cell membrane</keyword>
<evidence type="ECO:0000256" key="8">
    <source>
        <dbReference type="SAM" id="SignalP"/>
    </source>
</evidence>
<reference evidence="9 10" key="1">
    <citation type="submission" date="2016-06" db="EMBL/GenBank/DDBJ databases">
        <authorList>
            <person name="Kjaerup R.B."/>
            <person name="Dalgaard T.S."/>
            <person name="Juul-Madsen H.R."/>
        </authorList>
    </citation>
    <scope>NUCLEOTIDE SEQUENCE [LARGE SCALE GENOMIC DNA]</scope>
    <source>
        <strain evidence="9 10">1245752.6</strain>
    </source>
</reference>
<dbReference type="InterPro" id="IPR029046">
    <property type="entry name" value="LolA/LolB/LppX"/>
</dbReference>
<dbReference type="GO" id="GO:0030313">
    <property type="term" value="C:cell envelope"/>
    <property type="evidence" value="ECO:0007669"/>
    <property type="project" value="UniProtKB-SubCell"/>
</dbReference>
<dbReference type="PROSITE" id="PS51257">
    <property type="entry name" value="PROKAR_LIPOPROTEIN"/>
    <property type="match status" value="1"/>
</dbReference>
<evidence type="ECO:0000256" key="4">
    <source>
        <dbReference type="ARBA" id="ARBA00022729"/>
    </source>
</evidence>
<evidence type="ECO:0000313" key="10">
    <source>
        <dbReference type="Proteomes" id="UP000093757"/>
    </source>
</evidence>
<keyword evidence="4 8" id="KW-0732">Signal</keyword>
<dbReference type="Gene3D" id="2.50.20.20">
    <property type="match status" value="1"/>
</dbReference>
<evidence type="ECO:0000256" key="1">
    <source>
        <dbReference type="ARBA" id="ARBA00004196"/>
    </source>
</evidence>
<evidence type="ECO:0000313" key="9">
    <source>
        <dbReference type="EMBL" id="OBR99814.1"/>
    </source>
</evidence>
<dbReference type="Pfam" id="PF07161">
    <property type="entry name" value="LppX_LprAFG"/>
    <property type="match status" value="1"/>
</dbReference>
<comment type="caution">
    <text evidence="9">The sequence shown here is derived from an EMBL/GenBank/DDBJ whole genome shotgun (WGS) entry which is preliminary data.</text>
</comment>
<keyword evidence="6" id="KW-0564">Palmitate</keyword>
<protein>
    <recommendedName>
        <fullName evidence="11">LppX_LprAFG lipoprotein</fullName>
    </recommendedName>
</protein>
<comment type="similarity">
    <text evidence="2">Belongs to the LppX/LprAFG lipoprotein family.</text>
</comment>
<dbReference type="Proteomes" id="UP000093757">
    <property type="component" value="Unassembled WGS sequence"/>
</dbReference>
<evidence type="ECO:0000256" key="5">
    <source>
        <dbReference type="ARBA" id="ARBA00023136"/>
    </source>
</evidence>
<name>A0A1A6BBY0_MYCGO</name>
<proteinExistence type="inferred from homology"/>
<evidence type="ECO:0000256" key="7">
    <source>
        <dbReference type="ARBA" id="ARBA00023288"/>
    </source>
</evidence>
<comment type="subcellular location">
    <subcellularLocation>
        <location evidence="1">Cell envelope</location>
    </subcellularLocation>
</comment>
<evidence type="ECO:0000256" key="2">
    <source>
        <dbReference type="ARBA" id="ARBA00009194"/>
    </source>
</evidence>
<gene>
    <name evidence="9" type="ORF">A9W98_02285</name>
</gene>
<keyword evidence="7" id="KW-0449">Lipoprotein</keyword>
<keyword evidence="5" id="KW-0472">Membrane</keyword>
<organism evidence="9 10">
    <name type="scientific">Mycobacterium gordonae</name>
    <dbReference type="NCBI Taxonomy" id="1778"/>
    <lineage>
        <taxon>Bacteria</taxon>
        <taxon>Bacillati</taxon>
        <taxon>Actinomycetota</taxon>
        <taxon>Actinomycetes</taxon>
        <taxon>Mycobacteriales</taxon>
        <taxon>Mycobacteriaceae</taxon>
        <taxon>Mycobacterium</taxon>
    </lineage>
</organism>
<evidence type="ECO:0000256" key="6">
    <source>
        <dbReference type="ARBA" id="ARBA00023139"/>
    </source>
</evidence>
<dbReference type="AlphaFoldDB" id="A0A1A6BBY0"/>
<dbReference type="CDD" id="cd16334">
    <property type="entry name" value="LppX-like"/>
    <property type="match status" value="1"/>
</dbReference>
<evidence type="ECO:0008006" key="11">
    <source>
        <dbReference type="Google" id="ProtNLM"/>
    </source>
</evidence>
<dbReference type="RefSeq" id="WP_065135835.1">
    <property type="nucleotide sequence ID" value="NZ_MAEM01000412.1"/>
</dbReference>